<feature type="domain" description="RING-type" evidence="16">
    <location>
        <begin position="660"/>
        <end position="698"/>
    </location>
</feature>
<keyword evidence="8 14" id="KW-0833">Ubl conjugation pathway</keyword>
<dbReference type="AlphaFoldDB" id="A0A8T0WUV5"/>
<evidence type="ECO:0000256" key="15">
    <source>
        <dbReference type="SAM" id="Coils"/>
    </source>
</evidence>
<proteinExistence type="inferred from homology"/>
<comment type="caution">
    <text evidence="17">The sequence shown here is derived from an EMBL/GenBank/DDBJ whole genome shotgun (WGS) entry which is preliminary data.</text>
</comment>
<dbReference type="InterPro" id="IPR017907">
    <property type="entry name" value="Znf_RING_CS"/>
</dbReference>
<dbReference type="GO" id="GO:0033503">
    <property type="term" value="C:HULC complex"/>
    <property type="evidence" value="ECO:0007669"/>
    <property type="project" value="TreeGrafter"/>
</dbReference>
<evidence type="ECO:0000256" key="1">
    <source>
        <dbReference type="ARBA" id="ARBA00000900"/>
    </source>
</evidence>
<dbReference type="SMART" id="SM00184">
    <property type="entry name" value="RING"/>
    <property type="match status" value="1"/>
</dbReference>
<evidence type="ECO:0000256" key="5">
    <source>
        <dbReference type="ARBA" id="ARBA00022679"/>
    </source>
</evidence>
<evidence type="ECO:0000256" key="9">
    <source>
        <dbReference type="ARBA" id="ARBA00022833"/>
    </source>
</evidence>
<dbReference type="InterPro" id="IPR001841">
    <property type="entry name" value="Znf_RING"/>
</dbReference>
<organism evidence="17 18">
    <name type="scientific">Panicum virgatum</name>
    <name type="common">Blackwell switchgrass</name>
    <dbReference type="NCBI Taxonomy" id="38727"/>
    <lineage>
        <taxon>Eukaryota</taxon>
        <taxon>Viridiplantae</taxon>
        <taxon>Streptophyta</taxon>
        <taxon>Embryophyta</taxon>
        <taxon>Tracheophyta</taxon>
        <taxon>Spermatophyta</taxon>
        <taxon>Magnoliopsida</taxon>
        <taxon>Liliopsida</taxon>
        <taxon>Poales</taxon>
        <taxon>Poaceae</taxon>
        <taxon>PACMAD clade</taxon>
        <taxon>Panicoideae</taxon>
        <taxon>Panicodae</taxon>
        <taxon>Paniceae</taxon>
        <taxon>Panicinae</taxon>
        <taxon>Panicum</taxon>
        <taxon>Panicum sect. Hiantes</taxon>
    </lineage>
</organism>
<evidence type="ECO:0000256" key="13">
    <source>
        <dbReference type="PROSITE-ProRule" id="PRU00175"/>
    </source>
</evidence>
<dbReference type="SUPFAM" id="SSF57850">
    <property type="entry name" value="RING/U-box"/>
    <property type="match status" value="1"/>
</dbReference>
<evidence type="ECO:0000256" key="12">
    <source>
        <dbReference type="ARBA" id="ARBA00023242"/>
    </source>
</evidence>
<dbReference type="EMBL" id="CM029038">
    <property type="protein sequence ID" value="KAG2648904.1"/>
    <property type="molecule type" value="Genomic_DNA"/>
</dbReference>
<dbReference type="PROSITE" id="PS00018">
    <property type="entry name" value="EF_HAND_1"/>
    <property type="match status" value="1"/>
</dbReference>
<protein>
    <recommendedName>
        <fullName evidence="14">E3 ubiquitin protein ligase</fullName>
        <ecNumber evidence="14">2.3.2.27</ecNumber>
    </recommendedName>
</protein>
<evidence type="ECO:0000313" key="17">
    <source>
        <dbReference type="EMBL" id="KAG2648904.1"/>
    </source>
</evidence>
<feature type="coiled-coil region" evidence="15">
    <location>
        <begin position="422"/>
        <end position="463"/>
    </location>
</feature>
<comment type="pathway">
    <text evidence="3 14">Protein modification; protein ubiquitination.</text>
</comment>
<dbReference type="InterPro" id="IPR013083">
    <property type="entry name" value="Znf_RING/FYVE/PHD"/>
</dbReference>
<reference evidence="17" key="1">
    <citation type="submission" date="2020-05" db="EMBL/GenBank/DDBJ databases">
        <title>WGS assembly of Panicum virgatum.</title>
        <authorList>
            <person name="Lovell J.T."/>
            <person name="Jenkins J."/>
            <person name="Shu S."/>
            <person name="Juenger T.E."/>
            <person name="Schmutz J."/>
        </authorList>
    </citation>
    <scope>NUCLEOTIDE SEQUENCE</scope>
    <source>
        <strain evidence="17">AP13</strain>
    </source>
</reference>
<evidence type="ECO:0000313" key="18">
    <source>
        <dbReference type="Proteomes" id="UP000823388"/>
    </source>
</evidence>
<dbReference type="GO" id="GO:0008270">
    <property type="term" value="F:zinc ion binding"/>
    <property type="evidence" value="ECO:0007669"/>
    <property type="project" value="UniProtKB-KW"/>
</dbReference>
<dbReference type="InterPro" id="IPR018247">
    <property type="entry name" value="EF_Hand_1_Ca_BS"/>
</dbReference>
<dbReference type="EC" id="2.3.2.27" evidence="14"/>
<keyword evidence="5 14" id="KW-0808">Transferase</keyword>
<evidence type="ECO:0000256" key="8">
    <source>
        <dbReference type="ARBA" id="ARBA00022786"/>
    </source>
</evidence>
<dbReference type="GO" id="GO:0005634">
    <property type="term" value="C:nucleus"/>
    <property type="evidence" value="ECO:0007669"/>
    <property type="project" value="UniProtKB-SubCell"/>
</dbReference>
<evidence type="ECO:0000256" key="2">
    <source>
        <dbReference type="ARBA" id="ARBA00004123"/>
    </source>
</evidence>
<feature type="coiled-coil region" evidence="15">
    <location>
        <begin position="344"/>
        <end position="378"/>
    </location>
</feature>
<evidence type="ECO:0000256" key="11">
    <source>
        <dbReference type="ARBA" id="ARBA00023054"/>
    </source>
</evidence>
<dbReference type="PANTHER" id="PTHR23163">
    <property type="entry name" value="RING FINGER PROTEIN-RELATED"/>
    <property type="match status" value="1"/>
</dbReference>
<accession>A0A8T0WUV5</accession>
<comment type="catalytic activity">
    <reaction evidence="1 14">
        <text>S-ubiquitinyl-[E2 ubiquitin-conjugating enzyme]-L-cysteine + [acceptor protein]-L-lysine = [E2 ubiquitin-conjugating enzyme]-L-cysteine + N(6)-ubiquitinyl-[acceptor protein]-L-lysine.</text>
        <dbReference type="EC" id="2.3.2.27"/>
    </reaction>
</comment>
<keyword evidence="9 14" id="KW-0862">Zinc</keyword>
<dbReference type="PROSITE" id="PS50089">
    <property type="entry name" value="ZF_RING_2"/>
    <property type="match status" value="1"/>
</dbReference>
<dbReference type="CDD" id="cd16499">
    <property type="entry name" value="RING-HC_Bre1-like"/>
    <property type="match status" value="1"/>
</dbReference>
<dbReference type="Gene3D" id="3.30.40.10">
    <property type="entry name" value="Zinc/RING finger domain, C3HC4 (zinc finger)"/>
    <property type="match status" value="1"/>
</dbReference>
<evidence type="ECO:0000256" key="4">
    <source>
        <dbReference type="ARBA" id="ARBA00005555"/>
    </source>
</evidence>
<sequence length="712" mass="81107">MKSLQEAICSHQARSESLALAFNGEKSNEDVIVALQNHNDHLKEVVENASQAISIINEKHKRYLDEIEASKSNHSRELQEIKRISGELEESMAELELSRRKLVVLQLQRHGSVMDASDANAVNGGISTDKSSDKSMSWQDLKDAVDAAKTLAGNRLLELHQTQEDNLILSKELGGLEGQLKDDNYILVSKPYAILNDQLHNLHAEIERCRGLVEVLQNEKDQVMQKEKEICAKAESFDSIKQTITTYEKKIEELENQIQIFISEKNDLETKVEETLQDSGKKDFKNEIQVMAAALSNELGMMENQLNRSKDAASEAFALREQAESLASLVAKKIEEQKEISHKYNSQLTEIKSLKALVEELEKEKQELQFIADMYAKECSESRTIADIEESENRARNQAEYLKSSLEEHSLELRVKAATEAEAACQQRLSFAEAELEELRAKVDASERDVVELKEAIRIKEAEGDAYISDIETIGQAYEDMQTQNQHLLEQLADREDFNIKLVSDSVKMKQASSSLLSEKLILEKQLQQVNTSLESSKLKMTRGEEQMKICVAQAIKTSAENRHLAISLERTALEVSNTEKELKWLRSSVGSSEKEYDETQQKISELRILLEHERSERRRLEEQYEEVKNEVMELTSETEETTIQKLQDEIKECKAILKCGVCFDRPKEVVITKCFHLFCSPCIQRNLEIRHRKCPGCGTPFGQNDVREVKI</sequence>
<comment type="similarity">
    <text evidence="4 14">Belongs to the BRE1 family.</text>
</comment>
<feature type="coiled-coil region" evidence="15">
    <location>
        <begin position="597"/>
        <end position="657"/>
    </location>
</feature>
<evidence type="ECO:0000256" key="3">
    <source>
        <dbReference type="ARBA" id="ARBA00004906"/>
    </source>
</evidence>
<evidence type="ECO:0000259" key="16">
    <source>
        <dbReference type="PROSITE" id="PS50089"/>
    </source>
</evidence>
<dbReference type="GO" id="GO:0061630">
    <property type="term" value="F:ubiquitin protein ligase activity"/>
    <property type="evidence" value="ECO:0007669"/>
    <property type="project" value="UniProtKB-EC"/>
</dbReference>
<dbReference type="InterPro" id="IPR018957">
    <property type="entry name" value="Znf_C3HC4_RING-type"/>
</dbReference>
<evidence type="ECO:0000256" key="6">
    <source>
        <dbReference type="ARBA" id="ARBA00022723"/>
    </source>
</evidence>
<comment type="subcellular location">
    <subcellularLocation>
        <location evidence="2 14">Nucleus</location>
    </subcellularLocation>
</comment>
<evidence type="ECO:0000256" key="10">
    <source>
        <dbReference type="ARBA" id="ARBA00022853"/>
    </source>
</evidence>
<evidence type="ECO:0000256" key="7">
    <source>
        <dbReference type="ARBA" id="ARBA00022771"/>
    </source>
</evidence>
<dbReference type="PANTHER" id="PTHR23163:SF8">
    <property type="entry name" value="E3 UBIQUITIN-PROTEIN LIGASE BRE1-LIKE 2"/>
    <property type="match status" value="1"/>
</dbReference>
<keyword evidence="11 14" id="KW-0175">Coiled coil</keyword>
<dbReference type="PROSITE" id="PS00518">
    <property type="entry name" value="ZF_RING_1"/>
    <property type="match status" value="1"/>
</dbReference>
<feature type="coiled-coil region" evidence="15">
    <location>
        <begin position="199"/>
        <end position="312"/>
    </location>
</feature>
<dbReference type="GO" id="GO:0006325">
    <property type="term" value="P:chromatin organization"/>
    <property type="evidence" value="ECO:0007669"/>
    <property type="project" value="UniProtKB-KW"/>
</dbReference>
<dbReference type="Proteomes" id="UP000823388">
    <property type="component" value="Chromosome 1N"/>
</dbReference>
<keyword evidence="18" id="KW-1185">Reference proteome</keyword>
<feature type="coiled-coil region" evidence="15">
    <location>
        <begin position="32"/>
        <end position="101"/>
    </location>
</feature>
<keyword evidence="7 13" id="KW-0863">Zinc-finger</keyword>
<keyword evidence="6 14" id="KW-0479">Metal-binding</keyword>
<dbReference type="Pfam" id="PF00097">
    <property type="entry name" value="zf-C3HC4"/>
    <property type="match status" value="1"/>
</dbReference>
<dbReference type="GO" id="GO:0016567">
    <property type="term" value="P:protein ubiquitination"/>
    <property type="evidence" value="ECO:0007669"/>
    <property type="project" value="UniProtKB-UniRule"/>
</dbReference>
<keyword evidence="10 14" id="KW-0156">Chromatin regulator</keyword>
<evidence type="ECO:0000256" key="14">
    <source>
        <dbReference type="RuleBase" id="RU365038"/>
    </source>
</evidence>
<name>A0A8T0WUV5_PANVG</name>
<keyword evidence="12 14" id="KW-0539">Nucleus</keyword>
<dbReference type="InterPro" id="IPR013956">
    <property type="entry name" value="E3_ubiquit_lig_Bre1"/>
</dbReference>
<gene>
    <name evidence="17" type="ORF">PVAP13_1NG072100</name>
</gene>